<keyword evidence="1" id="KW-0812">Transmembrane</keyword>
<dbReference type="Proteomes" id="UP000616724">
    <property type="component" value="Unassembled WGS sequence"/>
</dbReference>
<gene>
    <name evidence="2" type="ORF">Plo01_48350</name>
</gene>
<feature type="transmembrane region" description="Helical" evidence="1">
    <location>
        <begin position="57"/>
        <end position="77"/>
    </location>
</feature>
<proteinExistence type="predicted"/>
<evidence type="ECO:0000313" key="2">
    <source>
        <dbReference type="EMBL" id="GIH78406.1"/>
    </source>
</evidence>
<name>A0A8J3W826_9ACTN</name>
<keyword evidence="3" id="KW-1185">Reference proteome</keyword>
<dbReference type="AlphaFoldDB" id="A0A8J3W826"/>
<evidence type="ECO:0000256" key="1">
    <source>
        <dbReference type="SAM" id="Phobius"/>
    </source>
</evidence>
<protein>
    <submittedName>
        <fullName evidence="2">Uncharacterized protein</fullName>
    </submittedName>
</protein>
<keyword evidence="1" id="KW-0472">Membrane</keyword>
<accession>A0A8J3W826</accession>
<comment type="caution">
    <text evidence="2">The sequence shown here is derived from an EMBL/GenBank/DDBJ whole genome shotgun (WGS) entry which is preliminary data.</text>
</comment>
<sequence>MMHDVDRLVAGIAPDPGPGMTPGARELFDEITAVAPAPRRRRFTAPFRAGTVRRRRWTTLPIVVASAAMGMLVTWMLPGSLGPLPASAALDVKRDGDYYVVTVKDLFADPELYESELKARGINISLHVAPTSRSQTGSILLLQDVDLLKAGKPVPVDGPIETIEAPGRCRSFGGCPIGLKVPVDFTKRAEITLGREAGPGERYQIPPAIGMPGEPLHCVEYANRTVAEITAVLRERGVEAEFTSFASPDQPIPGNWYVHDGVMSMADRALLLAGPEPNPAPRPVETFCPKGS</sequence>
<keyword evidence="1" id="KW-1133">Transmembrane helix</keyword>
<reference evidence="2 3" key="1">
    <citation type="submission" date="2021-01" db="EMBL/GenBank/DDBJ databases">
        <title>Whole genome shotgun sequence of Planobispora longispora NBRC 13918.</title>
        <authorList>
            <person name="Komaki H."/>
            <person name="Tamura T."/>
        </authorList>
    </citation>
    <scope>NUCLEOTIDE SEQUENCE [LARGE SCALE GENOMIC DNA]</scope>
    <source>
        <strain evidence="2 3">NBRC 13918</strain>
    </source>
</reference>
<organism evidence="2 3">
    <name type="scientific">Planobispora longispora</name>
    <dbReference type="NCBI Taxonomy" id="28887"/>
    <lineage>
        <taxon>Bacteria</taxon>
        <taxon>Bacillati</taxon>
        <taxon>Actinomycetota</taxon>
        <taxon>Actinomycetes</taxon>
        <taxon>Streptosporangiales</taxon>
        <taxon>Streptosporangiaceae</taxon>
        <taxon>Planobispora</taxon>
    </lineage>
</organism>
<evidence type="ECO:0000313" key="3">
    <source>
        <dbReference type="Proteomes" id="UP000616724"/>
    </source>
</evidence>
<dbReference type="EMBL" id="BOOH01000039">
    <property type="protein sequence ID" value="GIH78406.1"/>
    <property type="molecule type" value="Genomic_DNA"/>
</dbReference>